<dbReference type="AlphaFoldDB" id="F5YHM8"/>
<dbReference type="RefSeq" id="WP_015709017.1">
    <property type="nucleotide sequence ID" value="NC_015578.1"/>
</dbReference>
<sequence>MKKGHEETYKWVVKLLQKYNFSDSSKRLEIKQTSEGEVLVEF</sequence>
<protein>
    <submittedName>
        <fullName evidence="1">Uncharacterized protein</fullName>
    </submittedName>
</protein>
<dbReference type="KEGG" id="tpi:TREPR_1049"/>
<reference evidence="2" key="1">
    <citation type="submission" date="2009-12" db="EMBL/GenBank/DDBJ databases">
        <title>Complete sequence of Treponema primitia strain ZAS-2.</title>
        <authorList>
            <person name="Tetu S.G."/>
            <person name="Matson E."/>
            <person name="Ren Q."/>
            <person name="Seshadri R."/>
            <person name="Elbourne L."/>
            <person name="Hassan K.A."/>
            <person name="Durkin A."/>
            <person name="Radune D."/>
            <person name="Mohamoud Y."/>
            <person name="Shay R."/>
            <person name="Jin S."/>
            <person name="Zhang X."/>
            <person name="Lucey K."/>
            <person name="Ballor N.R."/>
            <person name="Ottesen E."/>
            <person name="Rosenthal R."/>
            <person name="Allen A."/>
            <person name="Leadbetter J.R."/>
            <person name="Paulsen I.T."/>
        </authorList>
    </citation>
    <scope>NUCLEOTIDE SEQUENCE [LARGE SCALE GENOMIC DNA]</scope>
    <source>
        <strain evidence="2">ATCC BAA-887 / DSM 12427 / ZAS-2</strain>
    </source>
</reference>
<gene>
    <name evidence="1" type="ordered locus">TREPR_1049</name>
</gene>
<dbReference type="EMBL" id="CP001843">
    <property type="protein sequence ID" value="AEF83660.1"/>
    <property type="molecule type" value="Genomic_DNA"/>
</dbReference>
<name>F5YHM8_TREPZ</name>
<proteinExistence type="predicted"/>
<evidence type="ECO:0000313" key="2">
    <source>
        <dbReference type="Proteomes" id="UP000009223"/>
    </source>
</evidence>
<keyword evidence="2" id="KW-1185">Reference proteome</keyword>
<evidence type="ECO:0000313" key="1">
    <source>
        <dbReference type="EMBL" id="AEF83660.1"/>
    </source>
</evidence>
<dbReference type="HOGENOM" id="CLU_3259386_0_0_12"/>
<reference evidence="1 2" key="2">
    <citation type="journal article" date="2011" name="ISME J.">
        <title>RNA-seq reveals cooperative metabolic interactions between two termite-gut spirochete species in co-culture.</title>
        <authorList>
            <person name="Rosenthal A.Z."/>
            <person name="Matson E.G."/>
            <person name="Eldar A."/>
            <person name="Leadbetter J.R."/>
        </authorList>
    </citation>
    <scope>NUCLEOTIDE SEQUENCE [LARGE SCALE GENOMIC DNA]</scope>
    <source>
        <strain evidence="2">ATCC BAA-887 / DSM 12427 / ZAS-2</strain>
    </source>
</reference>
<dbReference type="Proteomes" id="UP000009223">
    <property type="component" value="Chromosome"/>
</dbReference>
<accession>F5YHM8</accession>
<organism evidence="1 2">
    <name type="scientific">Treponema primitia (strain ATCC BAA-887 / DSM 12427 / ZAS-2)</name>
    <dbReference type="NCBI Taxonomy" id="545694"/>
    <lineage>
        <taxon>Bacteria</taxon>
        <taxon>Pseudomonadati</taxon>
        <taxon>Spirochaetota</taxon>
        <taxon>Spirochaetia</taxon>
        <taxon>Spirochaetales</taxon>
        <taxon>Treponemataceae</taxon>
        <taxon>Treponema</taxon>
    </lineage>
</organism>